<proteinExistence type="predicted"/>
<protein>
    <submittedName>
        <fullName evidence="2">Uncharacterized protein</fullName>
    </submittedName>
</protein>
<keyword evidence="1" id="KW-1133">Transmembrane helix</keyword>
<reference evidence="2 3" key="1">
    <citation type="journal article" date="2013" name="Genome Announc.">
        <title>Draft Genome Sequence of 'Candidatus Halobonum tyrrellensis' Strain G22, Isolated from the Hypersaline Waters of Lake Tyrrell, Australia.</title>
        <authorList>
            <person name="Ugalde J.A."/>
            <person name="Narasingarao P."/>
            <person name="Kuo S."/>
            <person name="Podell S."/>
            <person name="Allen E.E."/>
        </authorList>
    </citation>
    <scope>NUCLEOTIDE SEQUENCE [LARGE SCALE GENOMIC DNA]</scope>
    <source>
        <strain evidence="2 3">G22</strain>
    </source>
</reference>
<feature type="transmembrane region" description="Helical" evidence="1">
    <location>
        <begin position="32"/>
        <end position="50"/>
    </location>
</feature>
<evidence type="ECO:0000313" key="3">
    <source>
        <dbReference type="Proteomes" id="UP000017840"/>
    </source>
</evidence>
<keyword evidence="3" id="KW-1185">Reference proteome</keyword>
<feature type="transmembrane region" description="Helical" evidence="1">
    <location>
        <begin position="7"/>
        <end position="26"/>
    </location>
</feature>
<keyword evidence="1" id="KW-0472">Membrane</keyword>
<dbReference type="eggNOG" id="ENOG502N5KF">
    <property type="taxonomic scope" value="Archaea"/>
</dbReference>
<sequence length="56" mass="5574">MERFVALVVAGGVALVAGLWLVSLLAAGSPAWLLGVGLALVGVAALAAGIRRELAY</sequence>
<keyword evidence="1" id="KW-0812">Transmembrane</keyword>
<evidence type="ECO:0000256" key="1">
    <source>
        <dbReference type="SAM" id="Phobius"/>
    </source>
</evidence>
<dbReference type="AlphaFoldDB" id="V4HHQ3"/>
<accession>V4HHQ3</accession>
<comment type="caution">
    <text evidence="2">The sequence shown here is derived from an EMBL/GenBank/DDBJ whole genome shotgun (WGS) entry which is preliminary data.</text>
</comment>
<dbReference type="EMBL" id="ASGZ01000059">
    <property type="protein sequence ID" value="ESP87434.1"/>
    <property type="molecule type" value="Genomic_DNA"/>
</dbReference>
<dbReference type="Proteomes" id="UP000017840">
    <property type="component" value="Unassembled WGS sequence"/>
</dbReference>
<name>V4HHQ3_9EURY</name>
<evidence type="ECO:0000313" key="2">
    <source>
        <dbReference type="EMBL" id="ESP87434.1"/>
    </source>
</evidence>
<organism evidence="2 3">
    <name type="scientific">Candidatus Halobonum tyrrellensis G22</name>
    <dbReference type="NCBI Taxonomy" id="1324957"/>
    <lineage>
        <taxon>Archaea</taxon>
        <taxon>Methanobacteriati</taxon>
        <taxon>Methanobacteriota</taxon>
        <taxon>Stenosarchaea group</taxon>
        <taxon>Halobacteria</taxon>
        <taxon>Halobacteriales</taxon>
        <taxon>Haloferacaceae</taxon>
        <taxon>Candidatus Halobonum</taxon>
    </lineage>
</organism>
<gene>
    <name evidence="2" type="ORF">K933_14203</name>
</gene>